<proteinExistence type="predicted"/>
<dbReference type="InterPro" id="IPR000905">
    <property type="entry name" value="Gcp-like_dom"/>
</dbReference>
<gene>
    <name evidence="2" type="primary">tsaB</name>
    <name evidence="2" type="ORF">AABD04_16055</name>
</gene>
<dbReference type="EMBL" id="JBBPCN010000001">
    <property type="protein sequence ID" value="MEK8072355.1"/>
    <property type="molecule type" value="Genomic_DNA"/>
</dbReference>
<keyword evidence="2" id="KW-0012">Acyltransferase</keyword>
<dbReference type="PANTHER" id="PTHR11735">
    <property type="entry name" value="TRNA N6-ADENOSINE THREONYLCARBAMOYLTRANSFERASE"/>
    <property type="match status" value="1"/>
</dbReference>
<dbReference type="PANTHER" id="PTHR11735:SF11">
    <property type="entry name" value="TRNA THREONYLCARBAMOYLADENOSINE BIOSYNTHESIS PROTEIN TSAB"/>
    <property type="match status" value="1"/>
</dbReference>
<protein>
    <submittedName>
        <fullName evidence="2">tRNA (Adenosine(37)-N6)-threonylcarbamoyltransferase complex dimerization subunit type 1 TsaB</fullName>
        <ecNumber evidence="2">2.3.1.234</ecNumber>
    </submittedName>
</protein>
<accession>A0ABU9CYA9</accession>
<dbReference type="InterPro" id="IPR022496">
    <property type="entry name" value="T6A_TsaB"/>
</dbReference>
<reference evidence="2 3" key="1">
    <citation type="submission" date="2024-03" db="EMBL/GenBank/DDBJ databases">
        <title>Rhodococcus navarretei sp. nov. and Pseudarthrobacter quantumdoti sp. nov., two new species with the ability to biosynthesize Quantum Dots isolated from soil samples at Union Glacier, Antarctica.</title>
        <authorList>
            <person name="Vargas M."/>
        </authorList>
    </citation>
    <scope>NUCLEOTIDE SEQUENCE [LARGE SCALE GENOMIC DNA]</scope>
    <source>
        <strain evidence="2 3">EXRC-4A-4</strain>
    </source>
</reference>
<feature type="domain" description="Gcp-like" evidence="1">
    <location>
        <begin position="41"/>
        <end position="157"/>
    </location>
</feature>
<dbReference type="SUPFAM" id="SSF53067">
    <property type="entry name" value="Actin-like ATPase domain"/>
    <property type="match status" value="2"/>
</dbReference>
<dbReference type="Gene3D" id="3.30.420.40">
    <property type="match status" value="1"/>
</dbReference>
<dbReference type="EC" id="2.3.1.234" evidence="2"/>
<dbReference type="RefSeq" id="WP_341441777.1">
    <property type="nucleotide sequence ID" value="NZ_JBBPCN010000001.1"/>
</dbReference>
<dbReference type="InterPro" id="IPR043129">
    <property type="entry name" value="ATPase_NBD"/>
</dbReference>
<sequence>MLVLAVDTSTPAVTAGVVDLTEPADAGAVVTTLATRVRVDARSHAEILTPNIVECLAEAGITAAELGAVVVGVGPGPYTGLRVGMATAAAFGDALGVPVYGVCSLDAIAADVSEPGSLLVVTDARRREIYWARYEAGTRVAGPDVVAPAELDPVGIDAVAGSAPHAAVFALPIRDVQAPSPAGLVAVAVADIGSRIDPGPLVPLYLRRPDAKTLDERAAAKAVK</sequence>
<name>A0ABU9CYA9_9NOCA</name>
<dbReference type="Pfam" id="PF00814">
    <property type="entry name" value="TsaD"/>
    <property type="match status" value="1"/>
</dbReference>
<comment type="caution">
    <text evidence="2">The sequence shown here is derived from an EMBL/GenBank/DDBJ whole genome shotgun (WGS) entry which is preliminary data.</text>
</comment>
<keyword evidence="2" id="KW-0808">Transferase</keyword>
<evidence type="ECO:0000313" key="2">
    <source>
        <dbReference type="EMBL" id="MEK8072355.1"/>
    </source>
</evidence>
<organism evidence="2 3">
    <name type="scientific">Rhodococcus navarretei</name>
    <dbReference type="NCBI Taxonomy" id="3128981"/>
    <lineage>
        <taxon>Bacteria</taxon>
        <taxon>Bacillati</taxon>
        <taxon>Actinomycetota</taxon>
        <taxon>Actinomycetes</taxon>
        <taxon>Mycobacteriales</taxon>
        <taxon>Nocardiaceae</taxon>
        <taxon>Rhodococcus</taxon>
    </lineage>
</organism>
<evidence type="ECO:0000259" key="1">
    <source>
        <dbReference type="Pfam" id="PF00814"/>
    </source>
</evidence>
<dbReference type="NCBIfam" id="TIGR03725">
    <property type="entry name" value="T6A_YeaZ"/>
    <property type="match status" value="1"/>
</dbReference>
<keyword evidence="3" id="KW-1185">Reference proteome</keyword>
<dbReference type="Proteomes" id="UP001456513">
    <property type="component" value="Unassembled WGS sequence"/>
</dbReference>
<dbReference type="GO" id="GO:0061711">
    <property type="term" value="F:tRNA N(6)-L-threonylcarbamoyladenine synthase activity"/>
    <property type="evidence" value="ECO:0007669"/>
    <property type="project" value="UniProtKB-EC"/>
</dbReference>
<evidence type="ECO:0000313" key="3">
    <source>
        <dbReference type="Proteomes" id="UP001456513"/>
    </source>
</evidence>